<accession>A0AA40IBZ6</accession>
<evidence type="ECO:0000313" key="7">
    <source>
        <dbReference type="Proteomes" id="UP001177744"/>
    </source>
</evidence>
<dbReference type="AlphaFoldDB" id="A0AA40IBZ6"/>
<dbReference type="InterPro" id="IPR043636">
    <property type="entry name" value="L1_RRM_dom"/>
</dbReference>
<dbReference type="InterPro" id="IPR042566">
    <property type="entry name" value="L1_C"/>
</dbReference>
<feature type="coiled-coil region" evidence="2">
    <location>
        <begin position="345"/>
        <end position="413"/>
    </location>
</feature>
<evidence type="ECO:0000313" key="6">
    <source>
        <dbReference type="EMBL" id="KAK1346793.1"/>
    </source>
</evidence>
<comment type="similarity">
    <text evidence="1">Belongs to the transposase 22 family.</text>
</comment>
<proteinExistence type="inferred from homology"/>
<reference evidence="6" key="1">
    <citation type="submission" date="2023-06" db="EMBL/GenBank/DDBJ databases">
        <title>Reference genome for the Northern bat (Eptesicus nilssonii), a most northern bat species.</title>
        <authorList>
            <person name="Laine V.N."/>
            <person name="Pulliainen A.T."/>
            <person name="Lilley T.M."/>
        </authorList>
    </citation>
    <scope>NUCLEOTIDE SEQUENCE</scope>
    <source>
        <strain evidence="6">BLF_Eptnil</strain>
        <tissue evidence="6">Kidney</tissue>
    </source>
</reference>
<feature type="domain" description="L1 transposable element RRM" evidence="4">
    <location>
        <begin position="87"/>
        <end position="182"/>
    </location>
</feature>
<feature type="compositionally biased region" description="Basic and acidic residues" evidence="3">
    <location>
        <begin position="315"/>
        <end position="333"/>
    </location>
</feature>
<keyword evidence="2" id="KW-0175">Coiled coil</keyword>
<dbReference type="Proteomes" id="UP001177744">
    <property type="component" value="Unassembled WGS sequence"/>
</dbReference>
<evidence type="ECO:0008006" key="8">
    <source>
        <dbReference type="Google" id="ProtNLM"/>
    </source>
</evidence>
<evidence type="ECO:0000256" key="3">
    <source>
        <dbReference type="SAM" id="MobiDB-lite"/>
    </source>
</evidence>
<evidence type="ECO:0000256" key="2">
    <source>
        <dbReference type="SAM" id="Coils"/>
    </source>
</evidence>
<feature type="domain" description="L1 transposable element dsRBD-like" evidence="5">
    <location>
        <begin position="186"/>
        <end position="245"/>
    </location>
</feature>
<dbReference type="Pfam" id="PF17490">
    <property type="entry name" value="Tnp_22_dsRBD"/>
    <property type="match status" value="1"/>
</dbReference>
<feature type="compositionally biased region" description="Polar residues" evidence="3">
    <location>
        <begin position="470"/>
        <end position="481"/>
    </location>
</feature>
<dbReference type="InterPro" id="IPR004244">
    <property type="entry name" value="Transposase_22"/>
</dbReference>
<dbReference type="Gene3D" id="3.30.70.1820">
    <property type="entry name" value="L1 transposable element, RRM domain"/>
    <property type="match status" value="2"/>
</dbReference>
<evidence type="ECO:0000259" key="4">
    <source>
        <dbReference type="Pfam" id="PF02994"/>
    </source>
</evidence>
<keyword evidence="7" id="KW-1185">Reference proteome</keyword>
<feature type="region of interest" description="Disordered" evidence="3">
    <location>
        <begin position="285"/>
        <end position="333"/>
    </location>
</feature>
<dbReference type="InterPro" id="IPR035300">
    <property type="entry name" value="L1_dsRBD"/>
</dbReference>
<feature type="region of interest" description="Disordered" evidence="3">
    <location>
        <begin position="460"/>
        <end position="488"/>
    </location>
</feature>
<protein>
    <recommendedName>
        <fullName evidence="8">L1 transposable element RRM domain-containing protein</fullName>
    </recommendedName>
</protein>
<evidence type="ECO:0000256" key="1">
    <source>
        <dbReference type="ARBA" id="ARBA00061640"/>
    </source>
</evidence>
<organism evidence="6 7">
    <name type="scientific">Cnephaeus nilssonii</name>
    <name type="common">Northern bat</name>
    <name type="synonym">Eptesicus nilssonii</name>
    <dbReference type="NCBI Taxonomy" id="3371016"/>
    <lineage>
        <taxon>Eukaryota</taxon>
        <taxon>Metazoa</taxon>
        <taxon>Chordata</taxon>
        <taxon>Craniata</taxon>
        <taxon>Vertebrata</taxon>
        <taxon>Euteleostomi</taxon>
        <taxon>Mammalia</taxon>
        <taxon>Eutheria</taxon>
        <taxon>Laurasiatheria</taxon>
        <taxon>Chiroptera</taxon>
        <taxon>Yangochiroptera</taxon>
        <taxon>Vespertilionidae</taxon>
        <taxon>Cnephaeus</taxon>
    </lineage>
</organism>
<dbReference type="Pfam" id="PF02994">
    <property type="entry name" value="Transposase_22"/>
    <property type="match status" value="1"/>
</dbReference>
<dbReference type="PANTHER" id="PTHR11505">
    <property type="entry name" value="L1 TRANSPOSABLE ELEMENT-RELATED"/>
    <property type="match status" value="1"/>
</dbReference>
<evidence type="ECO:0000259" key="5">
    <source>
        <dbReference type="Pfam" id="PF17490"/>
    </source>
</evidence>
<dbReference type="Gene3D" id="1.20.5.390">
    <property type="entry name" value="L1 transposable element, trimerization domain"/>
    <property type="match status" value="1"/>
</dbReference>
<dbReference type="FunFam" id="3.30.70.1820:FF:000002">
    <property type="entry name" value="LINE-1 retrotransposable element ORF1 protein"/>
    <property type="match status" value="1"/>
</dbReference>
<dbReference type="EMBL" id="JAULJE010000001">
    <property type="protein sequence ID" value="KAK1346793.1"/>
    <property type="molecule type" value="Genomic_DNA"/>
</dbReference>
<gene>
    <name evidence="6" type="ORF">QTO34_000653</name>
</gene>
<dbReference type="Gene3D" id="3.30.250.20">
    <property type="entry name" value="L1 transposable element, C-terminal domain"/>
    <property type="match status" value="1"/>
</dbReference>
<name>A0AA40IBZ6_CNENI</name>
<comment type="caution">
    <text evidence="6">The sequence shown here is derived from an EMBL/GenBank/DDBJ whole genome shotgun (WGS) entry which is preliminary data.</text>
</comment>
<sequence>MVIRFFKSFLEKTDKFSETLEDMKKDQLEMKHTLTEIKNIIQRPNSRLEECKNQVKDLKYKEAKNAQLEKQKEKRIQKFEDSDNFKRSNIRIMGVPEEEREQDSENLFEEIMTENFPHLVKEIDLQVQEVHRTPNKRNPKRTTPRHIIIKMPRAKDKERILKAAREKQLITYKGAPIRLSADFSTETMQARREWQEIFKVMNSKNLQPRLLYPAKLSFRIEGQIKSFTDKKKLKEFINTKPVLYETSGPVHEICAQGVSLSPACTLSNLGPLGACPTADLGPIPVESGLNRQREGTTSPDNRRREIMGKQRNGLHIKEKEASPEKEVEASNMSEKEFREMVLRTLKRMEDKFNNMCKNKEEMKKNQEEMKNDITAIKNSIESINSRLEAEDCISELEDKVEKNTQAEQDLLKKKFKKQEESLRELWDNTKQNNIHIIEVPVGEETEQEIENLFEEIMTENFPDIKKNKTHTNPRSSQSPKQNEPKRPNPRHIIIKLANNNDKLFNLLYLSPREKPFEDQGHICCSQMAAGGELGICPLVHQAFQKPPARRRLLKGLVPERQAPSSPAFDGPRWDVSSLPQRPLLCRSTAMAQTLSSSRC</sequence>